<dbReference type="Gene3D" id="3.40.50.300">
    <property type="entry name" value="P-loop containing nucleotide triphosphate hydrolases"/>
    <property type="match status" value="1"/>
</dbReference>
<comment type="caution">
    <text evidence="1">The sequence shown here is derived from an EMBL/GenBank/DDBJ whole genome shotgun (WGS) entry which is preliminary data.</text>
</comment>
<feature type="non-terminal residue" evidence="1">
    <location>
        <position position="141"/>
    </location>
</feature>
<evidence type="ECO:0000313" key="2">
    <source>
        <dbReference type="Proteomes" id="UP000519239"/>
    </source>
</evidence>
<keyword evidence="2" id="KW-1185">Reference proteome</keyword>
<organism evidence="1 2">
    <name type="scientific">Ceuthmochares aereus</name>
    <dbReference type="NCBI Taxonomy" id="1961834"/>
    <lineage>
        <taxon>Eukaryota</taxon>
        <taxon>Metazoa</taxon>
        <taxon>Chordata</taxon>
        <taxon>Craniata</taxon>
        <taxon>Vertebrata</taxon>
        <taxon>Euteleostomi</taxon>
        <taxon>Archelosauria</taxon>
        <taxon>Archosauria</taxon>
        <taxon>Dinosauria</taxon>
        <taxon>Saurischia</taxon>
        <taxon>Theropoda</taxon>
        <taxon>Coelurosauria</taxon>
        <taxon>Aves</taxon>
        <taxon>Neognathae</taxon>
        <taxon>Neoaves</taxon>
        <taxon>Otidimorphae</taxon>
        <taxon>Cuculiformes</taxon>
        <taxon>Cuculidae</taxon>
        <taxon>Ceuthmochares</taxon>
    </lineage>
</organism>
<feature type="non-terminal residue" evidence="1">
    <location>
        <position position="1"/>
    </location>
</feature>
<dbReference type="EMBL" id="VWPQ01005343">
    <property type="protein sequence ID" value="NXY46921.1"/>
    <property type="molecule type" value="Genomic_DNA"/>
</dbReference>
<reference evidence="1 2" key="1">
    <citation type="submission" date="2019-09" db="EMBL/GenBank/DDBJ databases">
        <title>Bird 10,000 Genomes (B10K) Project - Family phase.</title>
        <authorList>
            <person name="Zhang G."/>
        </authorList>
    </citation>
    <scope>NUCLEOTIDE SEQUENCE [LARGE SCALE GENOMIC DNA]</scope>
    <source>
        <strain evidence="1">B10K-CU-031-02</strain>
        <tissue evidence="1">Muscle</tissue>
    </source>
</reference>
<proteinExistence type="predicted"/>
<name>A0A7L4K2L5_9AVES</name>
<dbReference type="InterPro" id="IPR027417">
    <property type="entry name" value="P-loop_NTPase"/>
</dbReference>
<dbReference type="PANTHER" id="PTHR13308">
    <property type="entry name" value="NEDD4-BINDING PROTEIN 2-LIKE 1"/>
    <property type="match status" value="1"/>
</dbReference>
<dbReference type="InterPro" id="IPR026302">
    <property type="entry name" value="NEDD4-bd_p2"/>
</dbReference>
<protein>
    <submittedName>
        <fullName evidence="1">N42L1 protein</fullName>
    </submittedName>
</protein>
<dbReference type="PANTHER" id="PTHR13308:SF5">
    <property type="entry name" value="NEDD4-BINDING PROTEIN 2-LIKE 1"/>
    <property type="match status" value="1"/>
</dbReference>
<dbReference type="OrthoDB" id="3231855at2759"/>
<evidence type="ECO:0000313" key="1">
    <source>
        <dbReference type="EMBL" id="NXY46921.1"/>
    </source>
</evidence>
<gene>
    <name evidence="1" type="primary">N4bp2l1</name>
    <name evidence="1" type="ORF">CEUAER_R06267</name>
</gene>
<dbReference type="AlphaFoldDB" id="A0A7L4K2L5"/>
<accession>A0A7L4K2L5</accession>
<dbReference type="Proteomes" id="UP000519239">
    <property type="component" value="Unassembled WGS sequence"/>
</dbReference>
<sequence>RQLKHNQPTAIVLSTDDFFIENDVYMFKPDFPEDVHKWQQKKAHKAVKNGKSPVIIHNTNVHSWEMKLFVICYIFQEPDTSWKFIVQELTRRNIHCVLRKMIQWMKEQHEHNVTFHNVLQFEKPSREERSFSGSNAAFLMG</sequence>